<evidence type="ECO:0000313" key="14">
    <source>
        <dbReference type="Proteomes" id="UP001383192"/>
    </source>
</evidence>
<dbReference type="CDD" id="cd16454">
    <property type="entry name" value="RING-H2_PA-TM-RING"/>
    <property type="match status" value="1"/>
</dbReference>
<evidence type="ECO:0000256" key="9">
    <source>
        <dbReference type="SAM" id="MobiDB-lite"/>
    </source>
</evidence>
<keyword evidence="4 8" id="KW-0863">Zinc-finger</keyword>
<evidence type="ECO:0000256" key="10">
    <source>
        <dbReference type="SAM" id="Phobius"/>
    </source>
</evidence>
<gene>
    <name evidence="13" type="ORF">VNI00_003906</name>
</gene>
<feature type="compositionally biased region" description="Basic and acidic residues" evidence="9">
    <location>
        <begin position="329"/>
        <end position="339"/>
    </location>
</feature>
<dbReference type="PROSITE" id="PS50089">
    <property type="entry name" value="ZF_RING_2"/>
    <property type="match status" value="1"/>
</dbReference>
<comment type="subcellular location">
    <subcellularLocation>
        <location evidence="1">Membrane</location>
    </subcellularLocation>
</comment>
<keyword evidence="7 10" id="KW-0472">Membrane</keyword>
<keyword evidence="6 10" id="KW-1133">Transmembrane helix</keyword>
<keyword evidence="2 10" id="KW-0812">Transmembrane</keyword>
<keyword evidence="3" id="KW-0479">Metal-binding</keyword>
<dbReference type="Pfam" id="PF13639">
    <property type="entry name" value="zf-RING_2"/>
    <property type="match status" value="1"/>
</dbReference>
<feature type="compositionally biased region" description="Pro residues" evidence="9">
    <location>
        <begin position="520"/>
        <end position="530"/>
    </location>
</feature>
<dbReference type="Proteomes" id="UP001383192">
    <property type="component" value="Unassembled WGS sequence"/>
</dbReference>
<comment type="caution">
    <text evidence="13">The sequence shown here is derived from an EMBL/GenBank/DDBJ whole genome shotgun (WGS) entry which is preliminary data.</text>
</comment>
<dbReference type="PANTHER" id="PTHR46539:SF1">
    <property type="entry name" value="E3 UBIQUITIN-PROTEIN LIGASE ATL42"/>
    <property type="match status" value="1"/>
</dbReference>
<sequence length="530" mass="57418">MRGFQPAVLSLLACLSSLNVLAYVPASPTNNTADAIAAGLNVSDVSMLHLQWFSNGSYAQNVSYQLAGNGSEGVSQGVLVHFSEVEVNNKTDGTETPWIALVSCDFNATDADQEIDIFTLARDKGAKSALLYSRYSSACVINPYYADPSSFDQVFDIFSTQSLTSARLIDYQFGQITSPGQNYLDTYNSTRLNTSASTVIRSINEGYAVAPGYLFATLVAHNATNASSYNNNGNTNSAGNPSSSQGRSTTALAMIVLYAITGCVSALFCVVIITGAIRAIRHPERYGPRARYGAEAGMIQSRARGLTRAILDTFPVVKFGSQPNSAGPKDVERSSEDTRTNNATTVQMSVLNNEPLSSARHQERPMPQGAIVASDSTTPEPGVNDSDDVVPVRPRNHVRTSREDVTPAAIGRETCPICIVDFEEGDDIRILPCEGQHRFHQQCVDPWLLELSSSCPLCRHDFLALENMLNGDSEEGEIMPPPANASESAQRRSGRFSRYVRSAIHRHRHRRGDHGSENTPPVPPVPQPPL</sequence>
<feature type="region of interest" description="Disordered" evidence="9">
    <location>
        <begin position="321"/>
        <end position="342"/>
    </location>
</feature>
<dbReference type="InterPro" id="IPR001841">
    <property type="entry name" value="Znf_RING"/>
</dbReference>
<dbReference type="EMBL" id="JAYKXP010000010">
    <property type="protein sequence ID" value="KAK7053280.1"/>
    <property type="molecule type" value="Genomic_DNA"/>
</dbReference>
<dbReference type="AlphaFoldDB" id="A0AAW0DPC2"/>
<evidence type="ECO:0000256" key="7">
    <source>
        <dbReference type="ARBA" id="ARBA00023136"/>
    </source>
</evidence>
<accession>A0AAW0DPC2</accession>
<feature type="region of interest" description="Disordered" evidence="9">
    <location>
        <begin position="473"/>
        <end position="530"/>
    </location>
</feature>
<dbReference type="GO" id="GO:0016020">
    <property type="term" value="C:membrane"/>
    <property type="evidence" value="ECO:0007669"/>
    <property type="project" value="UniProtKB-SubCell"/>
</dbReference>
<feature type="domain" description="RING-type" evidence="12">
    <location>
        <begin position="415"/>
        <end position="459"/>
    </location>
</feature>
<keyword evidence="14" id="KW-1185">Reference proteome</keyword>
<protein>
    <recommendedName>
        <fullName evidence="12">RING-type domain-containing protein</fullName>
    </recommendedName>
</protein>
<dbReference type="Gene3D" id="3.30.40.10">
    <property type="entry name" value="Zinc/RING finger domain, C3HC4 (zinc finger)"/>
    <property type="match status" value="1"/>
</dbReference>
<feature type="signal peptide" evidence="11">
    <location>
        <begin position="1"/>
        <end position="22"/>
    </location>
</feature>
<dbReference type="GO" id="GO:0008270">
    <property type="term" value="F:zinc ion binding"/>
    <property type="evidence" value="ECO:0007669"/>
    <property type="project" value="UniProtKB-KW"/>
</dbReference>
<evidence type="ECO:0000256" key="5">
    <source>
        <dbReference type="ARBA" id="ARBA00022833"/>
    </source>
</evidence>
<evidence type="ECO:0000259" key="12">
    <source>
        <dbReference type="PROSITE" id="PS50089"/>
    </source>
</evidence>
<evidence type="ECO:0000256" key="3">
    <source>
        <dbReference type="ARBA" id="ARBA00022723"/>
    </source>
</evidence>
<name>A0AAW0DPC2_9AGAR</name>
<feature type="region of interest" description="Disordered" evidence="9">
    <location>
        <begin position="373"/>
        <end position="403"/>
    </location>
</feature>
<proteinExistence type="predicted"/>
<evidence type="ECO:0000256" key="4">
    <source>
        <dbReference type="ARBA" id="ARBA00022771"/>
    </source>
</evidence>
<feature type="transmembrane region" description="Helical" evidence="10">
    <location>
        <begin position="251"/>
        <end position="277"/>
    </location>
</feature>
<evidence type="ECO:0000256" key="2">
    <source>
        <dbReference type="ARBA" id="ARBA00022692"/>
    </source>
</evidence>
<feature type="compositionally biased region" description="Basic residues" evidence="9">
    <location>
        <begin position="503"/>
        <end position="512"/>
    </location>
</feature>
<dbReference type="InterPro" id="IPR013083">
    <property type="entry name" value="Znf_RING/FYVE/PHD"/>
</dbReference>
<dbReference type="SUPFAM" id="SSF57850">
    <property type="entry name" value="RING/U-box"/>
    <property type="match status" value="1"/>
</dbReference>
<evidence type="ECO:0000313" key="13">
    <source>
        <dbReference type="EMBL" id="KAK7053280.1"/>
    </source>
</evidence>
<reference evidence="13 14" key="1">
    <citation type="submission" date="2024-01" db="EMBL/GenBank/DDBJ databases">
        <title>A draft genome for a cacao thread blight-causing isolate of Paramarasmius palmivorus.</title>
        <authorList>
            <person name="Baruah I.K."/>
            <person name="Bukari Y."/>
            <person name="Amoako-Attah I."/>
            <person name="Meinhardt L.W."/>
            <person name="Bailey B.A."/>
            <person name="Cohen S.P."/>
        </authorList>
    </citation>
    <scope>NUCLEOTIDE SEQUENCE [LARGE SCALE GENOMIC DNA]</scope>
    <source>
        <strain evidence="13 14">GH-12</strain>
    </source>
</reference>
<keyword evidence="5" id="KW-0862">Zinc</keyword>
<evidence type="ECO:0000256" key="11">
    <source>
        <dbReference type="SAM" id="SignalP"/>
    </source>
</evidence>
<dbReference type="PANTHER" id="PTHR46539">
    <property type="entry name" value="E3 UBIQUITIN-PROTEIN LIGASE ATL42"/>
    <property type="match status" value="1"/>
</dbReference>
<evidence type="ECO:0000256" key="8">
    <source>
        <dbReference type="PROSITE-ProRule" id="PRU00175"/>
    </source>
</evidence>
<feature type="chain" id="PRO_5043967871" description="RING-type domain-containing protein" evidence="11">
    <location>
        <begin position="23"/>
        <end position="530"/>
    </location>
</feature>
<evidence type="ECO:0000256" key="1">
    <source>
        <dbReference type="ARBA" id="ARBA00004370"/>
    </source>
</evidence>
<evidence type="ECO:0000256" key="6">
    <source>
        <dbReference type="ARBA" id="ARBA00022989"/>
    </source>
</evidence>
<keyword evidence="11" id="KW-0732">Signal</keyword>
<organism evidence="13 14">
    <name type="scientific">Paramarasmius palmivorus</name>
    <dbReference type="NCBI Taxonomy" id="297713"/>
    <lineage>
        <taxon>Eukaryota</taxon>
        <taxon>Fungi</taxon>
        <taxon>Dikarya</taxon>
        <taxon>Basidiomycota</taxon>
        <taxon>Agaricomycotina</taxon>
        <taxon>Agaricomycetes</taxon>
        <taxon>Agaricomycetidae</taxon>
        <taxon>Agaricales</taxon>
        <taxon>Marasmiineae</taxon>
        <taxon>Marasmiaceae</taxon>
        <taxon>Paramarasmius</taxon>
    </lineage>
</organism>